<dbReference type="Proteomes" id="UP001175211">
    <property type="component" value="Unassembled WGS sequence"/>
</dbReference>
<sequence>MSSVHVELNSAEFGSGVPSTTDQRLRLPPETIVHWETLGCALLLFRITLSLVFQNSFHKITMSDMWPDVINLGSLIQHGLDSIHQLQSDIACQHTQVDSSSLTDFYHYVVSLTLSTLAIYARIVLSLGLKTRPVADPLQGSHLRKDCSLCCGLQCASALWLGFALEHTRECGRVMPVIPSVSATPAFECCSPTNLAPEKPDLWIFSALLETLRVPRVDSTKYLPSIRHVEYIASPKGANQLTSTIETAIPTSSYPTGHDLASKNFMGILAPGCWKQIPIPRIFDKEELEQWHKMEQEKEEEREQVQKATHP</sequence>
<protein>
    <submittedName>
        <fullName evidence="1">Uncharacterized protein</fullName>
    </submittedName>
</protein>
<evidence type="ECO:0000313" key="1">
    <source>
        <dbReference type="EMBL" id="KAK0439956.1"/>
    </source>
</evidence>
<name>A0AA39JC03_ARMTA</name>
<dbReference type="EMBL" id="JAUEPS010000081">
    <property type="protein sequence ID" value="KAK0439956.1"/>
    <property type="molecule type" value="Genomic_DNA"/>
</dbReference>
<dbReference type="RefSeq" id="XP_060323405.1">
    <property type="nucleotide sequence ID" value="XM_060470348.1"/>
</dbReference>
<organism evidence="1 2">
    <name type="scientific">Armillaria tabescens</name>
    <name type="common">Ringless honey mushroom</name>
    <name type="synonym">Agaricus tabescens</name>
    <dbReference type="NCBI Taxonomy" id="1929756"/>
    <lineage>
        <taxon>Eukaryota</taxon>
        <taxon>Fungi</taxon>
        <taxon>Dikarya</taxon>
        <taxon>Basidiomycota</taxon>
        <taxon>Agaricomycotina</taxon>
        <taxon>Agaricomycetes</taxon>
        <taxon>Agaricomycetidae</taxon>
        <taxon>Agaricales</taxon>
        <taxon>Marasmiineae</taxon>
        <taxon>Physalacriaceae</taxon>
        <taxon>Desarmillaria</taxon>
    </lineage>
</organism>
<accession>A0AA39JC03</accession>
<dbReference type="GeneID" id="85353896"/>
<reference evidence="1" key="1">
    <citation type="submission" date="2023-06" db="EMBL/GenBank/DDBJ databases">
        <authorList>
            <consortium name="Lawrence Berkeley National Laboratory"/>
            <person name="Ahrendt S."/>
            <person name="Sahu N."/>
            <person name="Indic B."/>
            <person name="Wong-Bajracharya J."/>
            <person name="Merenyi Z."/>
            <person name="Ke H.-M."/>
            <person name="Monk M."/>
            <person name="Kocsube S."/>
            <person name="Drula E."/>
            <person name="Lipzen A."/>
            <person name="Balint B."/>
            <person name="Henrissat B."/>
            <person name="Andreopoulos B."/>
            <person name="Martin F.M."/>
            <person name="Harder C.B."/>
            <person name="Rigling D."/>
            <person name="Ford K.L."/>
            <person name="Foster G.D."/>
            <person name="Pangilinan J."/>
            <person name="Papanicolaou A."/>
            <person name="Barry K."/>
            <person name="LaButti K."/>
            <person name="Viragh M."/>
            <person name="Koriabine M."/>
            <person name="Yan M."/>
            <person name="Riley R."/>
            <person name="Champramary S."/>
            <person name="Plett K.L."/>
            <person name="Tsai I.J."/>
            <person name="Slot J."/>
            <person name="Sipos G."/>
            <person name="Plett J."/>
            <person name="Nagy L.G."/>
            <person name="Grigoriev I.V."/>
        </authorList>
    </citation>
    <scope>NUCLEOTIDE SEQUENCE</scope>
    <source>
        <strain evidence="1">CCBAS 213</strain>
    </source>
</reference>
<proteinExistence type="predicted"/>
<gene>
    <name evidence="1" type="ORF">EV420DRAFT_1486137</name>
</gene>
<keyword evidence="2" id="KW-1185">Reference proteome</keyword>
<comment type="caution">
    <text evidence="1">The sequence shown here is derived from an EMBL/GenBank/DDBJ whole genome shotgun (WGS) entry which is preliminary data.</text>
</comment>
<dbReference type="AlphaFoldDB" id="A0AA39JC03"/>
<evidence type="ECO:0000313" key="2">
    <source>
        <dbReference type="Proteomes" id="UP001175211"/>
    </source>
</evidence>